<feature type="domain" description="DUF7511" evidence="1">
    <location>
        <begin position="21"/>
        <end position="66"/>
    </location>
</feature>
<dbReference type="Pfam" id="PF24351">
    <property type="entry name" value="DUF7511"/>
    <property type="match status" value="1"/>
</dbReference>
<evidence type="ECO:0000313" key="3">
    <source>
        <dbReference type="Proteomes" id="UP000053157"/>
    </source>
</evidence>
<dbReference type="OrthoDB" id="186853at2157"/>
<gene>
    <name evidence="2" type="ORF">AUR66_03320</name>
</gene>
<proteinExistence type="predicted"/>
<organism evidence="2 3">
    <name type="scientific">Haloferax profundi</name>
    <dbReference type="NCBI Taxonomy" id="1544718"/>
    <lineage>
        <taxon>Archaea</taxon>
        <taxon>Methanobacteriati</taxon>
        <taxon>Methanobacteriota</taxon>
        <taxon>Stenosarchaea group</taxon>
        <taxon>Halobacteria</taxon>
        <taxon>Halobacteriales</taxon>
        <taxon>Haloferacaceae</taxon>
        <taxon>Haloferax</taxon>
    </lineage>
</organism>
<evidence type="ECO:0000313" key="2">
    <source>
        <dbReference type="EMBL" id="KTG14030.1"/>
    </source>
</evidence>
<dbReference type="EMBL" id="LOPV01000582">
    <property type="protein sequence ID" value="KTG14030.1"/>
    <property type="molecule type" value="Genomic_DNA"/>
</dbReference>
<dbReference type="Proteomes" id="UP000053157">
    <property type="component" value="Unassembled WGS sequence"/>
</dbReference>
<name>A0A0W1RKH2_9EURY</name>
<protein>
    <recommendedName>
        <fullName evidence="1">DUF7511 domain-containing protein</fullName>
    </recommendedName>
</protein>
<accession>A0A0W1RKH2</accession>
<keyword evidence="3" id="KW-1185">Reference proteome</keyword>
<sequence length="66" mass="7191">MGSESAHTPDKDTDVPVRPTLTSRVVTGNDGREECTIHPTDATPEELLTMWVSASGDSFVDVDEMR</sequence>
<dbReference type="AlphaFoldDB" id="A0A0W1RKH2"/>
<dbReference type="RefSeq" id="WP_058573405.1">
    <property type="nucleotide sequence ID" value="NZ_LOPV01000582.1"/>
</dbReference>
<comment type="caution">
    <text evidence="2">The sequence shown here is derived from an EMBL/GenBank/DDBJ whole genome shotgun (WGS) entry which is preliminary data.</text>
</comment>
<evidence type="ECO:0000259" key="1">
    <source>
        <dbReference type="Pfam" id="PF24351"/>
    </source>
</evidence>
<dbReference type="InterPro" id="IPR055933">
    <property type="entry name" value="DUF7511"/>
</dbReference>
<reference evidence="2 3" key="1">
    <citation type="submission" date="2015-12" db="EMBL/GenBank/DDBJ databases">
        <title>Haloferax profundi sp. nov. isolated from the Discovery deep brine-seawater interface in the Red Sea.</title>
        <authorList>
            <person name="Zhang G."/>
            <person name="Stingl U."/>
            <person name="Rashid M."/>
        </authorList>
    </citation>
    <scope>NUCLEOTIDE SEQUENCE [LARGE SCALE GENOMIC DNA]</scope>
    <source>
        <strain evidence="2 3">SB29</strain>
    </source>
</reference>